<evidence type="ECO:0000259" key="3">
    <source>
        <dbReference type="PROSITE" id="PS50102"/>
    </source>
</evidence>
<sequence>MSDLNTSKGGLAVAGTASKGHEHSDSPYSSQSPSHPRRESQPRSRSPAHHGNFRHQRFSSHDEDRHQRFSPYDEDRSRHGRHRRGHYRSPSHGRSPDRKRQGERPDPIDCTVLVLQLGSRTRERDLYEFFEQVGPVRAVALVLDHLVNKFRGAAFVEFTDPSHVAAAVRLSGTRLHGHPLLVDAVEYPKPRRSETNRRAEPSTRTRRRLFIGSIDYRIKEEDLRLLFEAFGPIQEFKVPLEESTGRSKGFAFLEYCDPLHAQMAIDAMHDFDLNGRPLRVEFMQSSSTSMRNATTDHGASAPTAPRYDGSSSSYLESKPRSRDPHPDHSGPDPVSTPAGPPLNFMHMTNMFNPATETGADWDIELGDDVKEECRGFGTVRGVHVSPQSTAGNVFVEFEEPAACQQAVAAMQGRWFSGKQIAASAISIDQFRELRDQ</sequence>
<dbReference type="PROSITE" id="PS50102">
    <property type="entry name" value="RRM"/>
    <property type="match status" value="2"/>
</dbReference>
<feature type="compositionally biased region" description="Basic and acidic residues" evidence="2">
    <location>
        <begin position="94"/>
        <end position="107"/>
    </location>
</feature>
<feature type="compositionally biased region" description="Polar residues" evidence="2">
    <location>
        <begin position="285"/>
        <end position="297"/>
    </location>
</feature>
<evidence type="ECO:0000313" key="4">
    <source>
        <dbReference type="EMBL" id="KAJ1907162.1"/>
    </source>
</evidence>
<dbReference type="Pfam" id="PF00076">
    <property type="entry name" value="RRM_1"/>
    <property type="match status" value="3"/>
</dbReference>
<reference evidence="4" key="1">
    <citation type="submission" date="2022-07" db="EMBL/GenBank/DDBJ databases">
        <title>Phylogenomic reconstructions and comparative analyses of Kickxellomycotina fungi.</title>
        <authorList>
            <person name="Reynolds N.K."/>
            <person name="Stajich J.E."/>
            <person name="Barry K."/>
            <person name="Grigoriev I.V."/>
            <person name="Crous P."/>
            <person name="Smith M.E."/>
        </authorList>
    </citation>
    <scope>NUCLEOTIDE SEQUENCE</scope>
    <source>
        <strain evidence="4">RSA 861</strain>
    </source>
</reference>
<dbReference type="CDD" id="cd12285">
    <property type="entry name" value="RRM3_RBM39_like"/>
    <property type="match status" value="1"/>
</dbReference>
<dbReference type="InterPro" id="IPR035979">
    <property type="entry name" value="RBD_domain_sf"/>
</dbReference>
<feature type="compositionally biased region" description="Basic residues" evidence="2">
    <location>
        <begin position="78"/>
        <end position="91"/>
    </location>
</feature>
<dbReference type="GO" id="GO:0006397">
    <property type="term" value="P:mRNA processing"/>
    <property type="evidence" value="ECO:0007669"/>
    <property type="project" value="InterPro"/>
</dbReference>
<keyword evidence="5" id="KW-1185">Reference proteome</keyword>
<organism evidence="4 5">
    <name type="scientific">Tieghemiomyces parasiticus</name>
    <dbReference type="NCBI Taxonomy" id="78921"/>
    <lineage>
        <taxon>Eukaryota</taxon>
        <taxon>Fungi</taxon>
        <taxon>Fungi incertae sedis</taxon>
        <taxon>Zoopagomycota</taxon>
        <taxon>Kickxellomycotina</taxon>
        <taxon>Dimargaritomycetes</taxon>
        <taxon>Dimargaritales</taxon>
        <taxon>Dimargaritaceae</taxon>
        <taxon>Tieghemiomyces</taxon>
    </lineage>
</organism>
<evidence type="ECO:0000256" key="2">
    <source>
        <dbReference type="SAM" id="MobiDB-lite"/>
    </source>
</evidence>
<feature type="compositionally biased region" description="Basic and acidic residues" evidence="2">
    <location>
        <begin position="59"/>
        <end position="77"/>
    </location>
</feature>
<gene>
    <name evidence="4" type="primary">rsd1_2</name>
    <name evidence="4" type="ORF">IWQ60_011917</name>
</gene>
<dbReference type="InterPro" id="IPR006509">
    <property type="entry name" value="RBM39_SF"/>
</dbReference>
<evidence type="ECO:0000256" key="1">
    <source>
        <dbReference type="PROSITE-ProRule" id="PRU00176"/>
    </source>
</evidence>
<dbReference type="InterPro" id="IPR000504">
    <property type="entry name" value="RRM_dom"/>
</dbReference>
<protein>
    <submittedName>
        <fullName evidence="4">Splicing factor</fullName>
    </submittedName>
</protein>
<feature type="region of interest" description="Disordered" evidence="2">
    <location>
        <begin position="1"/>
        <end position="107"/>
    </location>
</feature>
<proteinExistence type="predicted"/>
<dbReference type="GO" id="GO:0003723">
    <property type="term" value="F:RNA binding"/>
    <property type="evidence" value="ECO:0007669"/>
    <property type="project" value="UniProtKB-UniRule"/>
</dbReference>
<keyword evidence="1" id="KW-0694">RNA-binding</keyword>
<name>A0A9W8DLU4_9FUNG</name>
<dbReference type="EMBL" id="JANBPT010001502">
    <property type="protein sequence ID" value="KAJ1907162.1"/>
    <property type="molecule type" value="Genomic_DNA"/>
</dbReference>
<evidence type="ECO:0000313" key="5">
    <source>
        <dbReference type="Proteomes" id="UP001150569"/>
    </source>
</evidence>
<feature type="compositionally biased region" description="Basic and acidic residues" evidence="2">
    <location>
        <begin position="317"/>
        <end position="330"/>
    </location>
</feature>
<feature type="compositionally biased region" description="Basic residues" evidence="2">
    <location>
        <begin position="46"/>
        <end position="58"/>
    </location>
</feature>
<feature type="domain" description="RRM" evidence="3">
    <location>
        <begin position="207"/>
        <end position="285"/>
    </location>
</feature>
<feature type="domain" description="RRM" evidence="3">
    <location>
        <begin position="110"/>
        <end position="187"/>
    </location>
</feature>
<comment type="caution">
    <text evidence="4">The sequence shown here is derived from an EMBL/GenBank/DDBJ whole genome shotgun (WGS) entry which is preliminary data.</text>
</comment>
<dbReference type="Gene3D" id="3.30.70.330">
    <property type="match status" value="3"/>
</dbReference>
<dbReference type="Proteomes" id="UP001150569">
    <property type="component" value="Unassembled WGS sequence"/>
</dbReference>
<feature type="region of interest" description="Disordered" evidence="2">
    <location>
        <begin position="285"/>
        <end position="344"/>
    </location>
</feature>
<accession>A0A9W8DLU4</accession>
<dbReference type="AlphaFoldDB" id="A0A9W8DLU4"/>
<dbReference type="SMART" id="SM00360">
    <property type="entry name" value="RRM"/>
    <property type="match status" value="3"/>
</dbReference>
<dbReference type="InterPro" id="IPR012677">
    <property type="entry name" value="Nucleotide-bd_a/b_plait_sf"/>
</dbReference>
<dbReference type="GO" id="GO:0005634">
    <property type="term" value="C:nucleus"/>
    <property type="evidence" value="ECO:0007669"/>
    <property type="project" value="InterPro"/>
</dbReference>
<dbReference type="SUPFAM" id="SSF54928">
    <property type="entry name" value="RNA-binding domain, RBD"/>
    <property type="match status" value="2"/>
</dbReference>
<dbReference type="PANTHER" id="PTHR48036">
    <property type="entry name" value="SPLICING FACTOR (PAD-1), PUTATIVE (AFU_ORTHOLOGUE AFUA_1G15810)-RELATED"/>
    <property type="match status" value="1"/>
</dbReference>
<dbReference type="OrthoDB" id="5411533at2759"/>